<protein>
    <submittedName>
        <fullName evidence="2">Uncharacterized protein</fullName>
    </submittedName>
</protein>
<accession>A0A5C3N4P9</accession>
<evidence type="ECO:0000313" key="2">
    <source>
        <dbReference type="EMBL" id="TFK51416.1"/>
    </source>
</evidence>
<feature type="region of interest" description="Disordered" evidence="1">
    <location>
        <begin position="323"/>
        <end position="349"/>
    </location>
</feature>
<evidence type="ECO:0000256" key="1">
    <source>
        <dbReference type="SAM" id="MobiDB-lite"/>
    </source>
</evidence>
<dbReference type="Proteomes" id="UP000305948">
    <property type="component" value="Unassembled WGS sequence"/>
</dbReference>
<evidence type="ECO:0000313" key="3">
    <source>
        <dbReference type="Proteomes" id="UP000305948"/>
    </source>
</evidence>
<dbReference type="AlphaFoldDB" id="A0A5C3N4P9"/>
<keyword evidence="3" id="KW-1185">Reference proteome</keyword>
<dbReference type="OrthoDB" id="3258969at2759"/>
<feature type="region of interest" description="Disordered" evidence="1">
    <location>
        <begin position="1"/>
        <end position="36"/>
    </location>
</feature>
<feature type="region of interest" description="Disordered" evidence="1">
    <location>
        <begin position="217"/>
        <end position="254"/>
    </location>
</feature>
<gene>
    <name evidence="2" type="ORF">OE88DRAFT_1735324</name>
</gene>
<organism evidence="2 3">
    <name type="scientific">Heliocybe sulcata</name>
    <dbReference type="NCBI Taxonomy" id="5364"/>
    <lineage>
        <taxon>Eukaryota</taxon>
        <taxon>Fungi</taxon>
        <taxon>Dikarya</taxon>
        <taxon>Basidiomycota</taxon>
        <taxon>Agaricomycotina</taxon>
        <taxon>Agaricomycetes</taxon>
        <taxon>Gloeophyllales</taxon>
        <taxon>Gloeophyllaceae</taxon>
        <taxon>Heliocybe</taxon>
    </lineage>
</organism>
<sequence>MSSRTPQLGGRIARRSFSVTATPKHEAAPTQPRPTTAKELKLVKEFAKQVERRKEKAERDERVDITKSLTDVKTYEGGFSRPQMFRTSNWWKGGAYLRNHKSYEPPNSQAYEPHTVLLLESRYRIHMPAGRPDAHEHILVALPSSRVDAYLATLRHPDAKRATLDKAQWPLWAPKKVRPVKWWEDPEDRIRTYAELSGEIDLTAPASQVDAITPASEIDASDEASGSNSSSSTTHAVGLPLASAPPRSPMQQAQVRFYSSARPPPDKDENAVPQYFIERKRQRDAIAERKEEEGDLMYELSAGIIADALSATTQRNPEKTPFEFTDESGNVLHPSGFEVPAGTGRETDTPAFDRRKLRKEYKERQTAGVRERVRETAGLRDQAVVDIVGGGIQPRDEKIPVEIPHVDGTVAHPSGYVPPVPNTSFTHGVKNGRGRTFHWSAIASAVALDGKVPLLGEPAPVIPPDEYDINLEKLRKQYEPTLQEEPFWRPLLMLELSTRPLAETLRRMSTALARGLSYPAAIKVEERLDQRSFSARVRSFRIKRMQQLTKDMSMLLAGYRGGFVGIRFNTDSLGRGTDGEGLEHPIPVDKRIIKVGVGEWYKRAEEVKEGFELDAKENGTDVEVFGVDEFGRRVGGNSKSP</sequence>
<reference evidence="2 3" key="1">
    <citation type="journal article" date="2019" name="Nat. Ecol. Evol.">
        <title>Megaphylogeny resolves global patterns of mushroom evolution.</title>
        <authorList>
            <person name="Varga T."/>
            <person name="Krizsan K."/>
            <person name="Foldi C."/>
            <person name="Dima B."/>
            <person name="Sanchez-Garcia M."/>
            <person name="Sanchez-Ramirez S."/>
            <person name="Szollosi G.J."/>
            <person name="Szarkandi J.G."/>
            <person name="Papp V."/>
            <person name="Albert L."/>
            <person name="Andreopoulos W."/>
            <person name="Angelini C."/>
            <person name="Antonin V."/>
            <person name="Barry K.W."/>
            <person name="Bougher N.L."/>
            <person name="Buchanan P."/>
            <person name="Buyck B."/>
            <person name="Bense V."/>
            <person name="Catcheside P."/>
            <person name="Chovatia M."/>
            <person name="Cooper J."/>
            <person name="Damon W."/>
            <person name="Desjardin D."/>
            <person name="Finy P."/>
            <person name="Geml J."/>
            <person name="Haridas S."/>
            <person name="Hughes K."/>
            <person name="Justo A."/>
            <person name="Karasinski D."/>
            <person name="Kautmanova I."/>
            <person name="Kiss B."/>
            <person name="Kocsube S."/>
            <person name="Kotiranta H."/>
            <person name="LaButti K.M."/>
            <person name="Lechner B.E."/>
            <person name="Liimatainen K."/>
            <person name="Lipzen A."/>
            <person name="Lukacs Z."/>
            <person name="Mihaltcheva S."/>
            <person name="Morgado L.N."/>
            <person name="Niskanen T."/>
            <person name="Noordeloos M.E."/>
            <person name="Ohm R.A."/>
            <person name="Ortiz-Santana B."/>
            <person name="Ovrebo C."/>
            <person name="Racz N."/>
            <person name="Riley R."/>
            <person name="Savchenko A."/>
            <person name="Shiryaev A."/>
            <person name="Soop K."/>
            <person name="Spirin V."/>
            <person name="Szebenyi C."/>
            <person name="Tomsovsky M."/>
            <person name="Tulloss R.E."/>
            <person name="Uehling J."/>
            <person name="Grigoriev I.V."/>
            <person name="Vagvolgyi C."/>
            <person name="Papp T."/>
            <person name="Martin F.M."/>
            <person name="Miettinen O."/>
            <person name="Hibbett D.S."/>
            <person name="Nagy L.G."/>
        </authorList>
    </citation>
    <scope>NUCLEOTIDE SEQUENCE [LARGE SCALE GENOMIC DNA]</scope>
    <source>
        <strain evidence="2 3">OMC1185</strain>
    </source>
</reference>
<dbReference type="EMBL" id="ML213511">
    <property type="protein sequence ID" value="TFK51416.1"/>
    <property type="molecule type" value="Genomic_DNA"/>
</dbReference>
<name>A0A5C3N4P9_9AGAM</name>
<feature type="compositionally biased region" description="Low complexity" evidence="1">
    <location>
        <begin position="223"/>
        <end position="232"/>
    </location>
</feature>
<proteinExistence type="predicted"/>